<evidence type="ECO:0000259" key="2">
    <source>
        <dbReference type="Pfam" id="PF20231"/>
    </source>
</evidence>
<dbReference type="InterPro" id="IPR046496">
    <property type="entry name" value="DUF6589"/>
</dbReference>
<sequence length="445" mass="50438">HSASKINRKIRINQGKYDYNQAKELMFLVLDMRMLDCWSFFEIIDQLGDADAIPDLEELEVLAEELNQTYSTEAAIYRAASGTQKSDFPPRGSPWLPPVPIASVSSASNTEVSHIPQALDASLQSEHSSKKNSITTPPPLADSVLACSKDFIREGMRSRELKWAIANADVGRVYEQIKRIMFCFAGSNHQKYAQYLLEFIINLDFESSPELRETLLGISVVNISGEEGRAQGVDVVHEYFNRILEAIVQHKGREYGEKFIREGISRHLHHFQQLKHDFLKGVEVARRSARHSTLDEEAEVATLLEEYRVQELHTYRPGRGFNKTSIVQSQFQTGVDAMLHGSLKRWTTRSMLMRADIPGSEIELEMEDHAEDEEDPDWSTIPLQTSSVVDGRLAVQEVDIEETTRVIISVMEQGDIDDSEDLMEEAPMNQDDLNTGFETDSEDNN</sequence>
<dbReference type="Pfam" id="PF20231">
    <property type="entry name" value="DUF6589"/>
    <property type="match status" value="1"/>
</dbReference>
<feature type="compositionally biased region" description="Acidic residues" evidence="1">
    <location>
        <begin position="414"/>
        <end position="424"/>
    </location>
</feature>
<gene>
    <name evidence="3" type="ORF">DFJ43DRAFT_991791</name>
</gene>
<accession>A0AA38MW13</accession>
<name>A0AA38MW13_9AGAR</name>
<reference evidence="3" key="1">
    <citation type="submission" date="2022-08" db="EMBL/GenBank/DDBJ databases">
        <authorList>
            <consortium name="DOE Joint Genome Institute"/>
            <person name="Min B."/>
            <person name="Sierra-Patev S."/>
            <person name="Naranjo-Ortiz M."/>
            <person name="Looney B."/>
            <person name="Konkel Z."/>
            <person name="Slot J.C."/>
            <person name="Sakamoto Y."/>
            <person name="Steenwyk J.L."/>
            <person name="Rokas A."/>
            <person name="Carro J."/>
            <person name="Camarero S."/>
            <person name="Ferreira P."/>
            <person name="Molpeceres G."/>
            <person name="Ruiz-duenas F.J."/>
            <person name="Serrano A."/>
            <person name="Henrissat B."/>
            <person name="Drula E."/>
            <person name="Hughes K.W."/>
            <person name="Mata J.L."/>
            <person name="Ishikawa N.K."/>
            <person name="Vargas-Isla R."/>
            <person name="Ushijima S."/>
            <person name="Smith C.A."/>
            <person name="Ahrendt S."/>
            <person name="Andreopoulos W."/>
            <person name="He G."/>
            <person name="LaButti K."/>
            <person name="Lipzen A."/>
            <person name="Ng V."/>
            <person name="Riley R."/>
            <person name="Sandor L."/>
            <person name="Barry K."/>
            <person name="Martinez A.T."/>
            <person name="Xiao Y."/>
            <person name="Gibbons J.G."/>
            <person name="Terashima K."/>
            <person name="Hibbett D.S."/>
            <person name="Grigoriev I.V."/>
        </authorList>
    </citation>
    <scope>NUCLEOTIDE SEQUENCE</scope>
    <source>
        <strain evidence="3">ET3784</strain>
    </source>
</reference>
<feature type="domain" description="DUF6589" evidence="2">
    <location>
        <begin position="1"/>
        <end position="291"/>
    </location>
</feature>
<evidence type="ECO:0000256" key="1">
    <source>
        <dbReference type="SAM" id="MobiDB-lite"/>
    </source>
</evidence>
<dbReference type="Proteomes" id="UP001176059">
    <property type="component" value="Unassembled WGS sequence"/>
</dbReference>
<protein>
    <recommendedName>
        <fullName evidence="2">DUF6589 domain-containing protein</fullName>
    </recommendedName>
</protein>
<evidence type="ECO:0000313" key="3">
    <source>
        <dbReference type="EMBL" id="KAJ3735284.1"/>
    </source>
</evidence>
<keyword evidence="4" id="KW-1185">Reference proteome</keyword>
<evidence type="ECO:0000313" key="4">
    <source>
        <dbReference type="Proteomes" id="UP001176059"/>
    </source>
</evidence>
<dbReference type="AlphaFoldDB" id="A0AA38MW13"/>
<comment type="caution">
    <text evidence="3">The sequence shown here is derived from an EMBL/GenBank/DDBJ whole genome shotgun (WGS) entry which is preliminary data.</text>
</comment>
<reference evidence="3" key="2">
    <citation type="journal article" date="2023" name="Proc. Natl. Acad. Sci. U.S.A.">
        <title>A global phylogenomic analysis of the shiitake genus Lentinula.</title>
        <authorList>
            <person name="Sierra-Patev S."/>
            <person name="Min B."/>
            <person name="Naranjo-Ortiz M."/>
            <person name="Looney B."/>
            <person name="Konkel Z."/>
            <person name="Slot J.C."/>
            <person name="Sakamoto Y."/>
            <person name="Steenwyk J.L."/>
            <person name="Rokas A."/>
            <person name="Carro J."/>
            <person name="Camarero S."/>
            <person name="Ferreira P."/>
            <person name="Molpeceres G."/>
            <person name="Ruiz-Duenas F.J."/>
            <person name="Serrano A."/>
            <person name="Henrissat B."/>
            <person name="Drula E."/>
            <person name="Hughes K.W."/>
            <person name="Mata J.L."/>
            <person name="Ishikawa N.K."/>
            <person name="Vargas-Isla R."/>
            <person name="Ushijima S."/>
            <person name="Smith C.A."/>
            <person name="Donoghue J."/>
            <person name="Ahrendt S."/>
            <person name="Andreopoulos W."/>
            <person name="He G."/>
            <person name="LaButti K."/>
            <person name="Lipzen A."/>
            <person name="Ng V."/>
            <person name="Riley R."/>
            <person name="Sandor L."/>
            <person name="Barry K."/>
            <person name="Martinez A.T."/>
            <person name="Xiao Y."/>
            <person name="Gibbons J.G."/>
            <person name="Terashima K."/>
            <person name="Grigoriev I.V."/>
            <person name="Hibbett D."/>
        </authorList>
    </citation>
    <scope>NUCLEOTIDE SEQUENCE</scope>
    <source>
        <strain evidence="3">ET3784</strain>
    </source>
</reference>
<dbReference type="EMBL" id="JANVFO010000010">
    <property type="protein sequence ID" value="KAJ3735284.1"/>
    <property type="molecule type" value="Genomic_DNA"/>
</dbReference>
<feature type="non-terminal residue" evidence="3">
    <location>
        <position position="445"/>
    </location>
</feature>
<organism evidence="3 4">
    <name type="scientific">Lentinula guzmanii</name>
    <dbReference type="NCBI Taxonomy" id="2804957"/>
    <lineage>
        <taxon>Eukaryota</taxon>
        <taxon>Fungi</taxon>
        <taxon>Dikarya</taxon>
        <taxon>Basidiomycota</taxon>
        <taxon>Agaricomycotina</taxon>
        <taxon>Agaricomycetes</taxon>
        <taxon>Agaricomycetidae</taxon>
        <taxon>Agaricales</taxon>
        <taxon>Marasmiineae</taxon>
        <taxon>Omphalotaceae</taxon>
        <taxon>Lentinula</taxon>
    </lineage>
</organism>
<proteinExistence type="predicted"/>
<feature type="region of interest" description="Disordered" evidence="1">
    <location>
        <begin position="413"/>
        <end position="445"/>
    </location>
</feature>